<dbReference type="PANTHER" id="PTHR42914">
    <property type="entry name" value="7-CYANO-7-DEAZAGUANINE SYNTHASE"/>
    <property type="match status" value="1"/>
</dbReference>
<feature type="binding site" evidence="10">
    <location>
        <begin position="10"/>
        <end position="20"/>
    </location>
    <ligand>
        <name>ATP</name>
        <dbReference type="ChEBI" id="CHEBI:30616"/>
    </ligand>
</feature>
<evidence type="ECO:0000256" key="4">
    <source>
        <dbReference type="ARBA" id="ARBA00022741"/>
    </source>
</evidence>
<keyword evidence="2 10" id="KW-0436">Ligase</keyword>
<dbReference type="GO" id="GO:0008270">
    <property type="term" value="F:zinc ion binding"/>
    <property type="evidence" value="ECO:0007669"/>
    <property type="project" value="UniProtKB-UniRule"/>
</dbReference>
<keyword evidence="10" id="KW-0671">Queuosine biosynthesis</keyword>
<keyword evidence="5 10" id="KW-0862">Zinc</keyword>
<evidence type="ECO:0000313" key="12">
    <source>
        <dbReference type="Proteomes" id="UP000051861"/>
    </source>
</evidence>
<evidence type="ECO:0000313" key="11">
    <source>
        <dbReference type="EMBL" id="KPJ69910.1"/>
    </source>
</evidence>
<dbReference type="EC" id="6.3.4.20" evidence="8 10"/>
<dbReference type="InterPro" id="IPR014729">
    <property type="entry name" value="Rossmann-like_a/b/a_fold"/>
</dbReference>
<feature type="binding site" evidence="10">
    <location>
        <position position="201"/>
    </location>
    <ligand>
        <name>Zn(2+)</name>
        <dbReference type="ChEBI" id="CHEBI:29105"/>
    </ligand>
</feature>
<dbReference type="PATRIC" id="fig|1703775.3.peg.2678"/>
<evidence type="ECO:0000256" key="2">
    <source>
        <dbReference type="ARBA" id="ARBA00022598"/>
    </source>
</evidence>
<dbReference type="UniPathway" id="UPA00391"/>
<organism evidence="11 12">
    <name type="scientific">candidate division WOR-1 bacterium DG_54_3</name>
    <dbReference type="NCBI Taxonomy" id="1703775"/>
    <lineage>
        <taxon>Bacteria</taxon>
        <taxon>Bacillati</taxon>
        <taxon>Saganbacteria</taxon>
    </lineage>
</organism>
<evidence type="ECO:0000256" key="1">
    <source>
        <dbReference type="ARBA" id="ARBA00005061"/>
    </source>
</evidence>
<dbReference type="Gene3D" id="3.40.50.620">
    <property type="entry name" value="HUPs"/>
    <property type="match status" value="1"/>
</dbReference>
<evidence type="ECO:0000256" key="8">
    <source>
        <dbReference type="ARBA" id="ARBA00039149"/>
    </source>
</evidence>
<dbReference type="CDD" id="cd01995">
    <property type="entry name" value="QueC-like"/>
    <property type="match status" value="1"/>
</dbReference>
<comment type="pathway">
    <text evidence="1 10">Purine metabolism; 7-cyano-7-deazaguanine biosynthesis.</text>
</comment>
<dbReference type="EMBL" id="LIZX01000011">
    <property type="protein sequence ID" value="KPJ69910.1"/>
    <property type="molecule type" value="Genomic_DNA"/>
</dbReference>
<dbReference type="AlphaFoldDB" id="A0A0S7Y5F4"/>
<comment type="function">
    <text evidence="10">Catalyzes the ATP-dependent conversion of 7-carboxy-7-deazaguanine (CDG) to 7-cyano-7-deazaguanine (preQ(0)).</text>
</comment>
<dbReference type="PANTHER" id="PTHR42914:SF1">
    <property type="entry name" value="7-CYANO-7-DEAZAGUANINE SYNTHASE"/>
    <property type="match status" value="1"/>
</dbReference>
<reference evidence="11 12" key="1">
    <citation type="journal article" date="2015" name="Microbiome">
        <title>Genomic resolution of linkages in carbon, nitrogen, and sulfur cycling among widespread estuary sediment bacteria.</title>
        <authorList>
            <person name="Baker B.J."/>
            <person name="Lazar C.S."/>
            <person name="Teske A.P."/>
            <person name="Dick G.J."/>
        </authorList>
    </citation>
    <scope>NUCLEOTIDE SEQUENCE [LARGE SCALE GENOMIC DNA]</scope>
    <source>
        <strain evidence="11">DG_54_3</strain>
    </source>
</reference>
<name>A0A0S7Y5F4_UNCSA</name>
<sequence>MKSTESVVLFSCGIDSTTALYWAIKQYNKVYSLTFDYGQRQKLEISMARQLASRLKVPQTVLRIDLSQIGGSSLTDKNLPLPQYDRLEEIEEGPPSTYVPFRNGIFLSLATAWAEVKGIREIVCGFNVIDSPNYPDTQEEFVKAMEKAINQGTRAYFTHEQIKIITPFTSLKKSEIIKEGLALGADYSYSLSCYSGTEIPCQKCSSCLLRQKAWEELGMKDHLVLRLEKEGKI</sequence>
<comment type="cofactor">
    <cofactor evidence="10">
        <name>Zn(2+)</name>
        <dbReference type="ChEBI" id="CHEBI:29105"/>
    </cofactor>
    <text evidence="10">Binds 1 zinc ion per subunit.</text>
</comment>
<dbReference type="Proteomes" id="UP000051861">
    <property type="component" value="Unassembled WGS sequence"/>
</dbReference>
<evidence type="ECO:0000256" key="9">
    <source>
        <dbReference type="ARBA" id="ARBA00047890"/>
    </source>
</evidence>
<comment type="catalytic activity">
    <reaction evidence="9 10">
        <text>7-carboxy-7-carbaguanine + NH4(+) + 2 ATP = 7-cyano-7-carbaguanine + 2 AMP + 2 diphosphate + 2 H(+)</text>
        <dbReference type="Rhea" id="RHEA:27982"/>
        <dbReference type="ChEBI" id="CHEBI:15378"/>
        <dbReference type="ChEBI" id="CHEBI:28938"/>
        <dbReference type="ChEBI" id="CHEBI:30616"/>
        <dbReference type="ChEBI" id="CHEBI:33019"/>
        <dbReference type="ChEBI" id="CHEBI:45075"/>
        <dbReference type="ChEBI" id="CHEBI:61036"/>
        <dbReference type="ChEBI" id="CHEBI:456215"/>
        <dbReference type="EC" id="6.3.4.20"/>
    </reaction>
</comment>
<gene>
    <name evidence="10" type="primary">queC</name>
    <name evidence="11" type="ORF">AMJ44_01790</name>
</gene>
<evidence type="ECO:0000256" key="6">
    <source>
        <dbReference type="ARBA" id="ARBA00022840"/>
    </source>
</evidence>
<dbReference type="GO" id="GO:0008616">
    <property type="term" value="P:tRNA queuosine(34) biosynthetic process"/>
    <property type="evidence" value="ECO:0007669"/>
    <property type="project" value="UniProtKB-UniRule"/>
</dbReference>
<proteinExistence type="inferred from homology"/>
<dbReference type="GO" id="GO:0005524">
    <property type="term" value="F:ATP binding"/>
    <property type="evidence" value="ECO:0007669"/>
    <property type="project" value="UniProtKB-UniRule"/>
</dbReference>
<evidence type="ECO:0000256" key="5">
    <source>
        <dbReference type="ARBA" id="ARBA00022833"/>
    </source>
</evidence>
<dbReference type="HAMAP" id="MF_01633">
    <property type="entry name" value="QueC"/>
    <property type="match status" value="1"/>
</dbReference>
<keyword evidence="6 10" id="KW-0067">ATP-binding</keyword>
<evidence type="ECO:0000256" key="10">
    <source>
        <dbReference type="HAMAP-Rule" id="MF_01633"/>
    </source>
</evidence>
<keyword evidence="3 10" id="KW-0479">Metal-binding</keyword>
<dbReference type="GO" id="GO:0016879">
    <property type="term" value="F:ligase activity, forming carbon-nitrogen bonds"/>
    <property type="evidence" value="ECO:0007669"/>
    <property type="project" value="UniProtKB-UniRule"/>
</dbReference>
<comment type="similarity">
    <text evidence="7 10">Belongs to the QueC family.</text>
</comment>
<feature type="binding site" evidence="10">
    <location>
        <position position="207"/>
    </location>
    <ligand>
        <name>Zn(2+)</name>
        <dbReference type="ChEBI" id="CHEBI:29105"/>
    </ligand>
</feature>
<accession>A0A0S7Y5F4</accession>
<evidence type="ECO:0000256" key="7">
    <source>
        <dbReference type="ARBA" id="ARBA00037993"/>
    </source>
</evidence>
<dbReference type="PIRSF" id="PIRSF006293">
    <property type="entry name" value="ExsB"/>
    <property type="match status" value="1"/>
</dbReference>
<feature type="binding site" evidence="10">
    <location>
        <position position="193"/>
    </location>
    <ligand>
        <name>Zn(2+)</name>
        <dbReference type="ChEBI" id="CHEBI:29105"/>
    </ligand>
</feature>
<protein>
    <recommendedName>
        <fullName evidence="8 10">7-cyano-7-deazaguanine synthase</fullName>
        <ecNumber evidence="8 10">6.3.4.20</ecNumber>
    </recommendedName>
    <alternativeName>
        <fullName evidence="10">7-cyano-7-carbaguanine synthase</fullName>
    </alternativeName>
    <alternativeName>
        <fullName evidence="10">PreQ(0) synthase</fullName>
    </alternativeName>
    <alternativeName>
        <fullName evidence="10">Queuosine biosynthesis protein QueC</fullName>
    </alternativeName>
</protein>
<dbReference type="NCBIfam" id="TIGR00364">
    <property type="entry name" value="7-cyano-7-deazaguanine synthase QueC"/>
    <property type="match status" value="1"/>
</dbReference>
<dbReference type="SUPFAM" id="SSF52402">
    <property type="entry name" value="Adenine nucleotide alpha hydrolases-like"/>
    <property type="match status" value="1"/>
</dbReference>
<keyword evidence="4 10" id="KW-0547">Nucleotide-binding</keyword>
<evidence type="ECO:0000256" key="3">
    <source>
        <dbReference type="ARBA" id="ARBA00022723"/>
    </source>
</evidence>
<feature type="binding site" evidence="10">
    <location>
        <position position="204"/>
    </location>
    <ligand>
        <name>Zn(2+)</name>
        <dbReference type="ChEBI" id="CHEBI:29105"/>
    </ligand>
</feature>
<dbReference type="InterPro" id="IPR018317">
    <property type="entry name" value="QueC"/>
</dbReference>
<dbReference type="Pfam" id="PF06508">
    <property type="entry name" value="QueC"/>
    <property type="match status" value="1"/>
</dbReference>
<comment type="caution">
    <text evidence="11">The sequence shown here is derived from an EMBL/GenBank/DDBJ whole genome shotgun (WGS) entry which is preliminary data.</text>
</comment>